<feature type="transmembrane region" description="Helical" evidence="2">
    <location>
        <begin position="63"/>
        <end position="83"/>
    </location>
</feature>
<dbReference type="PANTHER" id="PTHR43025">
    <property type="entry name" value="MONOGALACTOSYLDIACYLGLYCEROL SYNTHASE"/>
    <property type="match status" value="1"/>
</dbReference>
<evidence type="ECO:0000256" key="2">
    <source>
        <dbReference type="SAM" id="Phobius"/>
    </source>
</evidence>
<keyword evidence="1" id="KW-0175">Coiled coil</keyword>
<keyword evidence="2" id="KW-0812">Transmembrane</keyword>
<proteinExistence type="predicted"/>
<accession>A0A0H5E537</accession>
<keyword evidence="2" id="KW-1133">Transmembrane helix</keyword>
<organism evidence="3 4">
    <name type="scientific">Estrella lausannensis</name>
    <dbReference type="NCBI Taxonomy" id="483423"/>
    <lineage>
        <taxon>Bacteria</taxon>
        <taxon>Pseudomonadati</taxon>
        <taxon>Chlamydiota</taxon>
        <taxon>Chlamydiia</taxon>
        <taxon>Parachlamydiales</taxon>
        <taxon>Candidatus Criblamydiaceae</taxon>
        <taxon>Estrella</taxon>
    </lineage>
</organism>
<dbReference type="Proteomes" id="UP000220251">
    <property type="component" value="Unassembled WGS sequence"/>
</dbReference>
<dbReference type="EMBL" id="CWGJ01000012">
    <property type="protein sequence ID" value="CRX38355.1"/>
    <property type="molecule type" value="Genomic_DNA"/>
</dbReference>
<name>A0A0H5E537_9BACT</name>
<evidence type="ECO:0000313" key="4">
    <source>
        <dbReference type="Proteomes" id="UP000220251"/>
    </source>
</evidence>
<dbReference type="OrthoDB" id="9815663at2"/>
<dbReference type="RefSeq" id="WP_098038219.1">
    <property type="nucleotide sequence ID" value="NZ_CWGJ01000012.1"/>
</dbReference>
<dbReference type="InterPro" id="IPR050519">
    <property type="entry name" value="Glycosyltransf_28_UgtP"/>
</dbReference>
<evidence type="ECO:0000313" key="3">
    <source>
        <dbReference type="EMBL" id="CRX38355.1"/>
    </source>
</evidence>
<sequence length="973" mass="109042">MTIYFKNNHSIDQYKLLSPSSFDDKRSHILPEAQVLENNTETTPSSLTSEQNSGFIHSLGKTIALITMTITVIPLVVKMIMHWQNQKEKTQALEELEKLKWYGFFGPEELEPVIKAVAKGHDALSATQAFVNRLPAKDFPDASVKEEIVAKVEKGHISEALKKIKEHYQILNFYKACKEKGNLLTQIDPAQKPKVQAAFERSQRYLQDSRQSAKELKDLYLTISNLRSIPLTKSWIDSLHQRGELTSGECEQLKSLIDENDGPAFIEALKKCVAHKLKNAKEQGPNIGYYFYKEMWDVLVAIDSRKGIQSLANHLAPLFYYQNIYTKLSVIECELTTLTATEDQLAGYIHEIKNTLKEGATQLTSSVGADLILPPSFDYQFRSAVGLIRRKLTHINDQLSKLEGQGGVCESNHELCGCHHAYTAEDLQNDQAGKPNGLFPKQVVDIKKGRIVLEKKLKALEGKIEQLASESLNPTVEKSDTGVNLHSSKLKRLEIKREALIADIAALKLSEKGSPNATTKKPIVMGFTCSFGSGHKAPTAAVAKMLGSENAHFTVADGPDDILKPLCGFHKFGKMLGKEWKKSDAFAYILQKQWYWIPRLYLFISKVFSKIASLFTGAPKERPSFPSDTPEKELLRKRLLMEMPDHLMTFYHMDLNSILEVAEEMGLPTTHFATDFNAKMDEAFGSLPPTHPMFQIMVANNTQSTLDSASPVKPGDIVVTSGAVRPLFYQKTDAETLEQMREERGIDENTSTILFMGGGFGQSIDYPEKLAADMSIQDKMHLVVIAGANKTFGEHFEEEVKNGKLVKHGKFYKGSNPNITIEVAQDPATKTKNTPFFIGEAAISRYFDLADVLYTKPGGSTTLEALVKGLTTIFDNRTALMAWEEDNMRQTITLGYGIENRDEKDFLTDLKTALNKAKNSEKKGRNLPQVGAVLQQNFSKIHGKKPNSWQKSKFVHYRFDLPVKNWEAECALV</sequence>
<dbReference type="PANTHER" id="PTHR43025:SF3">
    <property type="entry name" value="MONOGALACTOSYLDIACYLGLYCEROL SYNTHASE 1, CHLOROPLASTIC"/>
    <property type="match status" value="1"/>
</dbReference>
<dbReference type="Gene3D" id="3.40.50.2000">
    <property type="entry name" value="Glycogen Phosphorylase B"/>
    <property type="match status" value="1"/>
</dbReference>
<feature type="coiled-coil region" evidence="1">
    <location>
        <begin position="450"/>
        <end position="510"/>
    </location>
</feature>
<dbReference type="AlphaFoldDB" id="A0A0H5E537"/>
<gene>
    <name evidence="3" type="ORF">ELAC_1010</name>
</gene>
<keyword evidence="2" id="KW-0472">Membrane</keyword>
<keyword evidence="4" id="KW-1185">Reference proteome</keyword>
<evidence type="ECO:0000256" key="1">
    <source>
        <dbReference type="SAM" id="Coils"/>
    </source>
</evidence>
<protein>
    <submittedName>
        <fullName evidence="3">Conserved putative membrane protein</fullName>
    </submittedName>
</protein>
<reference evidence="4" key="1">
    <citation type="submission" date="2015-06" db="EMBL/GenBank/DDBJ databases">
        <authorList>
            <person name="Bertelli C."/>
        </authorList>
    </citation>
    <scope>NUCLEOTIDE SEQUENCE [LARGE SCALE GENOMIC DNA]</scope>
    <source>
        <strain evidence="4">CRIB-30</strain>
    </source>
</reference>